<reference evidence="9 10" key="1">
    <citation type="submission" date="2024-08" db="EMBL/GenBank/DDBJ databases">
        <title>Gnathostoma spinigerum genome.</title>
        <authorList>
            <person name="Gonzalez-Bertolin B."/>
            <person name="Monzon S."/>
            <person name="Zaballos A."/>
            <person name="Jimenez P."/>
            <person name="Dekumyoy P."/>
            <person name="Varona S."/>
            <person name="Cuesta I."/>
            <person name="Sumanam S."/>
            <person name="Adisakwattana P."/>
            <person name="Gasser R.B."/>
            <person name="Hernandez-Gonzalez A."/>
            <person name="Young N.D."/>
            <person name="Perteguer M.J."/>
        </authorList>
    </citation>
    <scope>NUCLEOTIDE SEQUENCE [LARGE SCALE GENOMIC DNA]</scope>
    <source>
        <strain evidence="9">AL3</strain>
        <tissue evidence="9">Liver</tissue>
    </source>
</reference>
<evidence type="ECO:0000256" key="5">
    <source>
        <dbReference type="ARBA" id="ARBA00023128"/>
    </source>
</evidence>
<name>A0ABD6EP27_9BILA</name>
<comment type="subcellular location">
    <subcellularLocation>
        <location evidence="1">Mitochondrion</location>
    </subcellularLocation>
</comment>
<dbReference type="SUPFAM" id="SSF47060">
    <property type="entry name" value="S15/NS1 RNA-binding domain"/>
    <property type="match status" value="1"/>
</dbReference>
<dbReference type="GO" id="GO:0005840">
    <property type="term" value="C:ribosome"/>
    <property type="evidence" value="ECO:0007669"/>
    <property type="project" value="UniProtKB-KW"/>
</dbReference>
<dbReference type="InterPro" id="IPR009068">
    <property type="entry name" value="uS15_NS1_RNA-bd_sf"/>
</dbReference>
<dbReference type="InterPro" id="IPR052137">
    <property type="entry name" value="uS15_ribosomal"/>
</dbReference>
<evidence type="ECO:0000256" key="2">
    <source>
        <dbReference type="ARBA" id="ARBA00008434"/>
    </source>
</evidence>
<dbReference type="GO" id="GO:0005739">
    <property type="term" value="C:mitochondrion"/>
    <property type="evidence" value="ECO:0007669"/>
    <property type="project" value="UniProtKB-SubCell"/>
</dbReference>
<comment type="caution">
    <text evidence="9">The sequence shown here is derived from an EMBL/GenBank/DDBJ whole genome shotgun (WGS) entry which is preliminary data.</text>
</comment>
<keyword evidence="10" id="KW-1185">Reference proteome</keyword>
<gene>
    <name evidence="9" type="ORF">AB6A40_008327</name>
</gene>
<dbReference type="PANTHER" id="PTHR46685">
    <property type="entry name" value="28S RIBOSOMAL PROTEIN S15, MITOCHONDRIAL"/>
    <property type="match status" value="1"/>
</dbReference>
<dbReference type="Proteomes" id="UP001608902">
    <property type="component" value="Unassembled WGS sequence"/>
</dbReference>
<evidence type="ECO:0000256" key="6">
    <source>
        <dbReference type="ARBA" id="ARBA00023274"/>
    </source>
</evidence>
<dbReference type="EMBL" id="JBGFUD010007558">
    <property type="protein sequence ID" value="MFH4981618.1"/>
    <property type="molecule type" value="Genomic_DNA"/>
</dbReference>
<dbReference type="AlphaFoldDB" id="A0ABD6EP27"/>
<keyword evidence="5" id="KW-0496">Mitochondrion</keyword>
<evidence type="ECO:0000256" key="8">
    <source>
        <dbReference type="ARBA" id="ARBA00035528"/>
    </source>
</evidence>
<sequence>MSGFCVAAAVLRSFRRGLQTTKLSGRIHRRINVKHKQVTDPMLQDPEYFEKKARELPIDDNYIDALDKLYLEKLGSERELMLKGDDHLIGRDHSEWVPKIDKSAPRVEYADVDALVTAPDTVKRIFSIEFGTRKDLSNAWKKVLIDKVKKHSLDHYSLEMKIAWATSLIRNWSVLVDEINGKPRKPKWLLHRLKLLIDYRRRCLRELRESDSNAFEDILSKLQIAYHVPPLPEQRVEKRRTAWIEAQLMERVEKEKERRLQELHLTFLKDRERVEAEIDEKLKSLAEEEDSITKRLSELADIEGRPETDPLRVIPKYEPPLIDSMTERNLHIELFYHPHPRLQS</sequence>
<organism evidence="9 10">
    <name type="scientific">Gnathostoma spinigerum</name>
    <dbReference type="NCBI Taxonomy" id="75299"/>
    <lineage>
        <taxon>Eukaryota</taxon>
        <taxon>Metazoa</taxon>
        <taxon>Ecdysozoa</taxon>
        <taxon>Nematoda</taxon>
        <taxon>Chromadorea</taxon>
        <taxon>Rhabditida</taxon>
        <taxon>Spirurina</taxon>
        <taxon>Gnathostomatomorpha</taxon>
        <taxon>Gnathostomatoidea</taxon>
        <taxon>Gnathostomatidae</taxon>
        <taxon>Gnathostoma</taxon>
    </lineage>
</organism>
<keyword evidence="3" id="KW-0809">Transit peptide</keyword>
<evidence type="ECO:0000256" key="1">
    <source>
        <dbReference type="ARBA" id="ARBA00004173"/>
    </source>
</evidence>
<dbReference type="GO" id="GO:1990904">
    <property type="term" value="C:ribonucleoprotein complex"/>
    <property type="evidence" value="ECO:0007669"/>
    <property type="project" value="UniProtKB-KW"/>
</dbReference>
<accession>A0ABD6EP27</accession>
<evidence type="ECO:0000256" key="4">
    <source>
        <dbReference type="ARBA" id="ARBA00022980"/>
    </source>
</evidence>
<keyword evidence="4" id="KW-0689">Ribosomal protein</keyword>
<evidence type="ECO:0000313" key="10">
    <source>
        <dbReference type="Proteomes" id="UP001608902"/>
    </source>
</evidence>
<dbReference type="Gene3D" id="1.10.287.10">
    <property type="entry name" value="S15/NS1, RNA-binding"/>
    <property type="match status" value="1"/>
</dbReference>
<comment type="similarity">
    <text evidence="2">Belongs to the universal ribosomal protein uS15 family.</text>
</comment>
<evidence type="ECO:0000256" key="3">
    <source>
        <dbReference type="ARBA" id="ARBA00022946"/>
    </source>
</evidence>
<dbReference type="PANTHER" id="PTHR46685:SF1">
    <property type="entry name" value="SMALL RIBOSOMAL SUBUNIT PROTEIN US15M"/>
    <property type="match status" value="1"/>
</dbReference>
<proteinExistence type="inferred from homology"/>
<keyword evidence="6" id="KW-0687">Ribonucleoprotein</keyword>
<evidence type="ECO:0000256" key="7">
    <source>
        <dbReference type="ARBA" id="ARBA00035249"/>
    </source>
</evidence>
<evidence type="ECO:0000313" key="9">
    <source>
        <dbReference type="EMBL" id="MFH4981618.1"/>
    </source>
</evidence>
<protein>
    <recommendedName>
        <fullName evidence="7">Small ribosomal subunit protein uS15m</fullName>
    </recommendedName>
    <alternativeName>
        <fullName evidence="8">28S ribosomal protein S15, mitochondrial</fullName>
    </alternativeName>
</protein>